<evidence type="ECO:0000256" key="4">
    <source>
        <dbReference type="SAM" id="SignalP"/>
    </source>
</evidence>
<keyword evidence="4" id="KW-0732">Signal</keyword>
<dbReference type="Pfam" id="PF12937">
    <property type="entry name" value="F-box-like"/>
    <property type="match status" value="1"/>
</dbReference>
<dbReference type="InterPro" id="IPR036047">
    <property type="entry name" value="F-box-like_dom_sf"/>
</dbReference>
<dbReference type="EMBL" id="ML119134">
    <property type="protein sequence ID" value="RPB11586.1"/>
    <property type="molecule type" value="Genomic_DNA"/>
</dbReference>
<dbReference type="PRINTS" id="PR01415">
    <property type="entry name" value="ANKYRIN"/>
</dbReference>
<evidence type="ECO:0000256" key="3">
    <source>
        <dbReference type="PROSITE-ProRule" id="PRU00023"/>
    </source>
</evidence>
<name>A0A3N4KLY8_9PEZI</name>
<keyword evidence="2 3" id="KW-0040">ANK repeat</keyword>
<dbReference type="PROSITE" id="PS50181">
    <property type="entry name" value="FBOX"/>
    <property type="match status" value="1"/>
</dbReference>
<evidence type="ECO:0000259" key="5">
    <source>
        <dbReference type="PROSITE" id="PS50181"/>
    </source>
</evidence>
<dbReference type="Pfam" id="PF12796">
    <property type="entry name" value="Ank_2"/>
    <property type="match status" value="1"/>
</dbReference>
<dbReference type="PROSITE" id="PS50297">
    <property type="entry name" value="ANK_REP_REGION"/>
    <property type="match status" value="2"/>
</dbReference>
<evidence type="ECO:0000313" key="6">
    <source>
        <dbReference type="EMBL" id="RPB11586.1"/>
    </source>
</evidence>
<dbReference type="InterPro" id="IPR001810">
    <property type="entry name" value="F-box_dom"/>
</dbReference>
<dbReference type="SUPFAM" id="SSF81383">
    <property type="entry name" value="F-box domain"/>
    <property type="match status" value="1"/>
</dbReference>
<feature type="signal peptide" evidence="4">
    <location>
        <begin position="1"/>
        <end position="20"/>
    </location>
</feature>
<feature type="domain" description="F-box" evidence="5">
    <location>
        <begin position="1"/>
        <end position="54"/>
    </location>
</feature>
<sequence length="335" mass="37372">MSLLALPIELLLQIPTYLPGASVCALARTSRRFCALFTPSLKRFIPPDRTFTHAGATISCTLHWSVLRGHLGLFKLLIVDYCPPCRRHEATTPLLHLAAFGGNVGILTYFLDHPDFADELNKREDSADGCRPLHFAVLGGHEDAARFLIERGADVNGLDGRSFPPLLASSSRLANTHWNPRVFELLINHGAHINSRYGELGTTALHDAVLRRNLDMLAILLDRKASVTIRRYSGDTALELALYREDAEVVKFLQKRRLVGKLDGKFYDERPPVQVGFRGGVEYWRLACGKGWRNKVRAVAKALVESNPHAGQWELMEHDAKAKARIARKSKAIKA</sequence>
<reference evidence="6 7" key="1">
    <citation type="journal article" date="2018" name="Nat. Ecol. Evol.">
        <title>Pezizomycetes genomes reveal the molecular basis of ectomycorrhizal truffle lifestyle.</title>
        <authorList>
            <person name="Murat C."/>
            <person name="Payen T."/>
            <person name="Noel B."/>
            <person name="Kuo A."/>
            <person name="Morin E."/>
            <person name="Chen J."/>
            <person name="Kohler A."/>
            <person name="Krizsan K."/>
            <person name="Balestrini R."/>
            <person name="Da Silva C."/>
            <person name="Montanini B."/>
            <person name="Hainaut M."/>
            <person name="Levati E."/>
            <person name="Barry K.W."/>
            <person name="Belfiori B."/>
            <person name="Cichocki N."/>
            <person name="Clum A."/>
            <person name="Dockter R.B."/>
            <person name="Fauchery L."/>
            <person name="Guy J."/>
            <person name="Iotti M."/>
            <person name="Le Tacon F."/>
            <person name="Lindquist E.A."/>
            <person name="Lipzen A."/>
            <person name="Malagnac F."/>
            <person name="Mello A."/>
            <person name="Molinier V."/>
            <person name="Miyauchi S."/>
            <person name="Poulain J."/>
            <person name="Riccioni C."/>
            <person name="Rubini A."/>
            <person name="Sitrit Y."/>
            <person name="Splivallo R."/>
            <person name="Traeger S."/>
            <person name="Wang M."/>
            <person name="Zifcakova L."/>
            <person name="Wipf D."/>
            <person name="Zambonelli A."/>
            <person name="Paolocci F."/>
            <person name="Nowrousian M."/>
            <person name="Ottonello S."/>
            <person name="Baldrian P."/>
            <person name="Spatafora J.W."/>
            <person name="Henrissat B."/>
            <person name="Nagy L.G."/>
            <person name="Aury J.M."/>
            <person name="Wincker P."/>
            <person name="Grigoriev I.V."/>
            <person name="Bonfante P."/>
            <person name="Martin F.M."/>
        </authorList>
    </citation>
    <scope>NUCLEOTIDE SEQUENCE [LARGE SCALE GENOMIC DNA]</scope>
    <source>
        <strain evidence="6 7">CCBAS932</strain>
    </source>
</reference>
<feature type="repeat" description="ANK" evidence="3">
    <location>
        <begin position="200"/>
        <end position="232"/>
    </location>
</feature>
<dbReference type="InterPro" id="IPR036770">
    <property type="entry name" value="Ankyrin_rpt-contain_sf"/>
</dbReference>
<dbReference type="PROSITE" id="PS50088">
    <property type="entry name" value="ANK_REPEAT"/>
    <property type="match status" value="2"/>
</dbReference>
<evidence type="ECO:0000313" key="7">
    <source>
        <dbReference type="Proteomes" id="UP000277580"/>
    </source>
</evidence>
<dbReference type="AlphaFoldDB" id="A0A3N4KLY8"/>
<organism evidence="6 7">
    <name type="scientific">Morchella conica CCBAS932</name>
    <dbReference type="NCBI Taxonomy" id="1392247"/>
    <lineage>
        <taxon>Eukaryota</taxon>
        <taxon>Fungi</taxon>
        <taxon>Dikarya</taxon>
        <taxon>Ascomycota</taxon>
        <taxon>Pezizomycotina</taxon>
        <taxon>Pezizomycetes</taxon>
        <taxon>Pezizales</taxon>
        <taxon>Morchellaceae</taxon>
        <taxon>Morchella</taxon>
    </lineage>
</organism>
<gene>
    <name evidence="6" type="ORF">P167DRAFT_536517</name>
</gene>
<dbReference type="Proteomes" id="UP000277580">
    <property type="component" value="Unassembled WGS sequence"/>
</dbReference>
<accession>A0A3N4KLY8</accession>
<dbReference type="Pfam" id="PF13857">
    <property type="entry name" value="Ank_5"/>
    <property type="match status" value="1"/>
</dbReference>
<dbReference type="PANTHER" id="PTHR24198">
    <property type="entry name" value="ANKYRIN REPEAT AND PROTEIN KINASE DOMAIN-CONTAINING PROTEIN"/>
    <property type="match status" value="1"/>
</dbReference>
<dbReference type="InParanoid" id="A0A3N4KLY8"/>
<feature type="chain" id="PRO_5018109742" evidence="4">
    <location>
        <begin position="21"/>
        <end position="335"/>
    </location>
</feature>
<feature type="repeat" description="ANK" evidence="3">
    <location>
        <begin position="128"/>
        <end position="160"/>
    </location>
</feature>
<keyword evidence="7" id="KW-1185">Reference proteome</keyword>
<dbReference type="PANTHER" id="PTHR24198:SF165">
    <property type="entry name" value="ANKYRIN REPEAT-CONTAINING PROTEIN-RELATED"/>
    <property type="match status" value="1"/>
</dbReference>
<dbReference type="SMART" id="SM00248">
    <property type="entry name" value="ANK"/>
    <property type="match status" value="5"/>
</dbReference>
<dbReference type="SUPFAM" id="SSF48403">
    <property type="entry name" value="Ankyrin repeat"/>
    <property type="match status" value="1"/>
</dbReference>
<dbReference type="OrthoDB" id="5304882at2759"/>
<dbReference type="InterPro" id="IPR002110">
    <property type="entry name" value="Ankyrin_rpt"/>
</dbReference>
<dbReference type="Gene3D" id="1.25.40.20">
    <property type="entry name" value="Ankyrin repeat-containing domain"/>
    <property type="match status" value="1"/>
</dbReference>
<proteinExistence type="predicted"/>
<evidence type="ECO:0000256" key="1">
    <source>
        <dbReference type="ARBA" id="ARBA00022737"/>
    </source>
</evidence>
<evidence type="ECO:0000256" key="2">
    <source>
        <dbReference type="ARBA" id="ARBA00023043"/>
    </source>
</evidence>
<keyword evidence="1" id="KW-0677">Repeat</keyword>
<protein>
    <submittedName>
        <fullName evidence="6">Ankyrin</fullName>
    </submittedName>
</protein>
<dbReference type="STRING" id="1392247.A0A3N4KLY8"/>